<feature type="transmembrane region" description="Helical" evidence="3">
    <location>
        <begin position="108"/>
        <end position="126"/>
    </location>
</feature>
<keyword evidence="2" id="KW-0378">Hydrolase</keyword>
<feature type="domain" description="Peptidase M41 FtsH extracellular" evidence="4">
    <location>
        <begin position="12"/>
        <end position="99"/>
    </location>
</feature>
<dbReference type="RefSeq" id="WP_224033144.1">
    <property type="nucleotide sequence ID" value="NZ_AP024849.1"/>
</dbReference>
<dbReference type="Gene3D" id="3.30.720.210">
    <property type="match status" value="1"/>
</dbReference>
<sequence length="149" mass="17422">MYKNKSKGIKIIVIFFAILFVFLMGFNYVKKLTTTKEISYNEFINLVDENQISQIVITDKEITITPRDNSEYKGKILYTPNINDKNLIPKLQELKVNHSSIKTKEKPVFGIIIALIIIMSFIGIIWRSKSLKKDKERLLIQIRDLENKK</sequence>
<dbReference type="Proteomes" id="UP000824633">
    <property type="component" value="Chromosome"/>
</dbReference>
<keyword evidence="6" id="KW-1185">Reference proteome</keyword>
<accession>A0ABN6IX52</accession>
<evidence type="ECO:0000256" key="1">
    <source>
        <dbReference type="ARBA" id="ARBA00022670"/>
    </source>
</evidence>
<evidence type="ECO:0000256" key="2">
    <source>
        <dbReference type="ARBA" id="ARBA00022801"/>
    </source>
</evidence>
<protein>
    <recommendedName>
        <fullName evidence="4">Peptidase M41 FtsH extracellular domain-containing protein</fullName>
    </recommendedName>
</protein>
<feature type="transmembrane region" description="Helical" evidence="3">
    <location>
        <begin position="12"/>
        <end position="29"/>
    </location>
</feature>
<organism evidence="5 6">
    <name type="scientific">Clostridium gelidum</name>
    <dbReference type="NCBI Taxonomy" id="704125"/>
    <lineage>
        <taxon>Bacteria</taxon>
        <taxon>Bacillati</taxon>
        <taxon>Bacillota</taxon>
        <taxon>Clostridia</taxon>
        <taxon>Eubacteriales</taxon>
        <taxon>Clostridiaceae</taxon>
        <taxon>Clostridium</taxon>
    </lineage>
</organism>
<gene>
    <name evidence="5" type="ORF">psyc5s11_28010</name>
</gene>
<evidence type="ECO:0000259" key="4">
    <source>
        <dbReference type="Pfam" id="PF06480"/>
    </source>
</evidence>
<name>A0ABN6IX52_9CLOT</name>
<evidence type="ECO:0000313" key="5">
    <source>
        <dbReference type="EMBL" id="BCZ46734.1"/>
    </source>
</evidence>
<keyword evidence="1" id="KW-0645">Protease</keyword>
<evidence type="ECO:0000256" key="3">
    <source>
        <dbReference type="SAM" id="Phobius"/>
    </source>
</evidence>
<reference evidence="6" key="1">
    <citation type="submission" date="2021-07" db="EMBL/GenBank/DDBJ databases">
        <title>Complete genome sequencing of a Clostridium isolate.</title>
        <authorList>
            <person name="Ueki A."/>
            <person name="Tonouchi A."/>
        </authorList>
    </citation>
    <scope>NUCLEOTIDE SEQUENCE [LARGE SCALE GENOMIC DNA]</scope>
    <source>
        <strain evidence="6">C5S11</strain>
    </source>
</reference>
<proteinExistence type="predicted"/>
<dbReference type="EMBL" id="AP024849">
    <property type="protein sequence ID" value="BCZ46734.1"/>
    <property type="molecule type" value="Genomic_DNA"/>
</dbReference>
<dbReference type="InterPro" id="IPR011546">
    <property type="entry name" value="Pept_M41_FtsH_extracell"/>
</dbReference>
<keyword evidence="3" id="KW-0472">Membrane</keyword>
<keyword evidence="3" id="KW-1133">Transmembrane helix</keyword>
<dbReference type="Pfam" id="PF06480">
    <property type="entry name" value="FtsH_ext"/>
    <property type="match status" value="1"/>
</dbReference>
<keyword evidence="3" id="KW-0812">Transmembrane</keyword>
<evidence type="ECO:0000313" key="6">
    <source>
        <dbReference type="Proteomes" id="UP000824633"/>
    </source>
</evidence>